<dbReference type="InterPro" id="IPR028081">
    <property type="entry name" value="Leu-bd"/>
</dbReference>
<sequence length="864" mass="95314">MTDPLIGKILKDAYQIQRVLADGGMGMVYIAEQLSLGRQVVLKVLRPNLVDDDFAELFLREARINSQLNHPNVVSVFDFGKTDDDIVFLAMEYLDGQTIGDIVKAQGGLSLAKCLWVMEQVCSSVHAAHKMHIVHRDIKPNNIMVSSVSGDTVVAKILDFGISKPLEERDLKHTRMGTVMGTPGYIAPEQISGEQDIDTRADIYALGAVLYFMLTGRAPYEGNSGEVIMHKQLSALPEPLSQSDVKDSDAIVLQPVIEKAMQLGREQRYQDVNSFWTDITEYARGEKSKPIQKSTAAGEATRYYFVYRGELAQGVSQQQASLNFHKNFGYSSKQIAKLFSGKPIVVRKNISYEKANAIAEKFKLQGAIGKIEEMQDATRIVTRPGKITSTLPSVSRLEAISLADIKAAADKLELEQPGFERDESPSKINAQSISNVSLSIANKTSTQSNFARNLVVTLAIVTIISASVWLYMPWRYQMLDFYHYSILENPIPRGVTSERIDIGMSAAFSGSAREIGHSMRTGINAYFQYINQQGGIHGRQIKLVELDDGYEPQRALANMDSLLDPQLGAFALLGNVGTPTAKAILPVLLDNKTIVFGTFSGSSILRNNPPDRYVFNYRASYADETSALIDYYTNELEIPASRIAIFFQNDSYGLAGVHGVETALHKKGISHDSIVKASYERNTAQVSDAVELLSAPEQSIDAIVMVSTYAASAEFIKQMQLKGYQGKFANVSFVGSTALVERLQEIGVSGNDVLISQVVPPFNSYATGVLKYREHLNAYFPGEKPNFISLEGYIVAQIFCEALIRAGRHLDTEIVVEALESIKDFDLGIGSPVSFSLSNHQGSHRVWGTKIDTEGNFELVELRE</sequence>
<keyword evidence="2" id="KW-0732">Signal</keyword>
<dbReference type="GO" id="GO:0005524">
    <property type="term" value="F:ATP binding"/>
    <property type="evidence" value="ECO:0007669"/>
    <property type="project" value="InterPro"/>
</dbReference>
<comment type="caution">
    <text evidence="4">The sequence shown here is derived from an EMBL/GenBank/DDBJ whole genome shotgun (WGS) entry which is preliminary data.</text>
</comment>
<dbReference type="PANTHER" id="PTHR47235">
    <property type="entry name" value="BLR6548 PROTEIN"/>
    <property type="match status" value="1"/>
</dbReference>
<proteinExistence type="inferred from homology"/>
<dbReference type="Gene3D" id="3.40.50.2300">
    <property type="match status" value="2"/>
</dbReference>
<dbReference type="Pfam" id="PF00069">
    <property type="entry name" value="Pkinase"/>
    <property type="match status" value="1"/>
</dbReference>
<comment type="similarity">
    <text evidence="1">Belongs to the leucine-binding protein family.</text>
</comment>
<name>A0A545T5E2_9GAMM</name>
<dbReference type="Proteomes" id="UP000317839">
    <property type="component" value="Unassembled WGS sequence"/>
</dbReference>
<dbReference type="OrthoDB" id="9147078at2"/>
<dbReference type="InterPro" id="IPR028082">
    <property type="entry name" value="Peripla_BP_I"/>
</dbReference>
<evidence type="ECO:0000256" key="1">
    <source>
        <dbReference type="ARBA" id="ARBA00010062"/>
    </source>
</evidence>
<gene>
    <name evidence="4" type="ORF">FLL45_19540</name>
</gene>
<organism evidence="4 5">
    <name type="scientific">Aliikangiella marina</name>
    <dbReference type="NCBI Taxonomy" id="1712262"/>
    <lineage>
        <taxon>Bacteria</taxon>
        <taxon>Pseudomonadati</taxon>
        <taxon>Pseudomonadota</taxon>
        <taxon>Gammaproteobacteria</taxon>
        <taxon>Oceanospirillales</taxon>
        <taxon>Pleioneaceae</taxon>
        <taxon>Aliikangiella</taxon>
    </lineage>
</organism>
<dbReference type="PANTHER" id="PTHR47235:SF1">
    <property type="entry name" value="BLR6548 PROTEIN"/>
    <property type="match status" value="1"/>
</dbReference>
<accession>A0A545T5E2</accession>
<evidence type="ECO:0000259" key="3">
    <source>
        <dbReference type="PROSITE" id="PS50011"/>
    </source>
</evidence>
<dbReference type="SUPFAM" id="SSF53822">
    <property type="entry name" value="Periplasmic binding protein-like I"/>
    <property type="match status" value="1"/>
</dbReference>
<dbReference type="Gene3D" id="3.30.200.20">
    <property type="entry name" value="Phosphorylase Kinase, domain 1"/>
    <property type="match status" value="1"/>
</dbReference>
<dbReference type="InterPro" id="IPR011009">
    <property type="entry name" value="Kinase-like_dom_sf"/>
</dbReference>
<dbReference type="CDD" id="cd14014">
    <property type="entry name" value="STKc_PknB_like"/>
    <property type="match status" value="1"/>
</dbReference>
<dbReference type="GO" id="GO:0004672">
    <property type="term" value="F:protein kinase activity"/>
    <property type="evidence" value="ECO:0007669"/>
    <property type="project" value="InterPro"/>
</dbReference>
<dbReference type="InterPro" id="IPR000719">
    <property type="entry name" value="Prot_kinase_dom"/>
</dbReference>
<dbReference type="Pfam" id="PF13458">
    <property type="entry name" value="Peripla_BP_6"/>
    <property type="match status" value="1"/>
</dbReference>
<dbReference type="EMBL" id="VIKR01000005">
    <property type="protein sequence ID" value="TQV72405.1"/>
    <property type="molecule type" value="Genomic_DNA"/>
</dbReference>
<keyword evidence="5" id="KW-1185">Reference proteome</keyword>
<dbReference type="AlphaFoldDB" id="A0A545T5E2"/>
<protein>
    <submittedName>
        <fullName evidence="4">ABC transporter substrate-binding protein</fullName>
    </submittedName>
</protein>
<dbReference type="PROSITE" id="PS50011">
    <property type="entry name" value="PROTEIN_KINASE_DOM"/>
    <property type="match status" value="1"/>
</dbReference>
<dbReference type="Gene3D" id="1.10.510.10">
    <property type="entry name" value="Transferase(Phosphotransferase) domain 1"/>
    <property type="match status" value="1"/>
</dbReference>
<dbReference type="SMART" id="SM00220">
    <property type="entry name" value="S_TKc"/>
    <property type="match status" value="1"/>
</dbReference>
<dbReference type="InterPro" id="IPR008271">
    <property type="entry name" value="Ser/Thr_kinase_AS"/>
</dbReference>
<evidence type="ECO:0000256" key="2">
    <source>
        <dbReference type="ARBA" id="ARBA00022729"/>
    </source>
</evidence>
<evidence type="ECO:0000313" key="4">
    <source>
        <dbReference type="EMBL" id="TQV72405.1"/>
    </source>
</evidence>
<feature type="domain" description="Protein kinase" evidence="3">
    <location>
        <begin position="14"/>
        <end position="283"/>
    </location>
</feature>
<dbReference type="CDD" id="cd19978">
    <property type="entry name" value="PBP1_ABC_ligand_binding-like"/>
    <property type="match status" value="1"/>
</dbReference>
<dbReference type="PROSITE" id="PS00108">
    <property type="entry name" value="PROTEIN_KINASE_ST"/>
    <property type="match status" value="1"/>
</dbReference>
<evidence type="ECO:0000313" key="5">
    <source>
        <dbReference type="Proteomes" id="UP000317839"/>
    </source>
</evidence>
<reference evidence="4 5" key="1">
    <citation type="submission" date="2019-06" db="EMBL/GenBank/DDBJ databases">
        <title>Draft genome of Aliikangiella marina GYP-15.</title>
        <authorList>
            <person name="Wang G."/>
        </authorList>
    </citation>
    <scope>NUCLEOTIDE SEQUENCE [LARGE SCALE GENOMIC DNA]</scope>
    <source>
        <strain evidence="4 5">GYP-15</strain>
    </source>
</reference>
<dbReference type="SUPFAM" id="SSF56112">
    <property type="entry name" value="Protein kinase-like (PK-like)"/>
    <property type="match status" value="1"/>
</dbReference>